<dbReference type="GO" id="GO:0016616">
    <property type="term" value="F:oxidoreductase activity, acting on the CH-OH group of donors, NAD or NADP as acceptor"/>
    <property type="evidence" value="ECO:0007669"/>
    <property type="project" value="InterPro"/>
</dbReference>
<evidence type="ECO:0000259" key="3">
    <source>
        <dbReference type="Pfam" id="PF01073"/>
    </source>
</evidence>
<dbReference type="PANTHER" id="PTHR43245:SF51">
    <property type="entry name" value="SHORT CHAIN DEHYDROGENASE_REDUCTASE FAMILY 42E, MEMBER 2"/>
    <property type="match status" value="1"/>
</dbReference>
<keyword evidence="2" id="KW-0560">Oxidoreductase</keyword>
<name>A0A6J7UIE0_9ZZZZ</name>
<evidence type="ECO:0000256" key="1">
    <source>
        <dbReference type="ARBA" id="ARBA00009219"/>
    </source>
</evidence>
<dbReference type="InterPro" id="IPR050177">
    <property type="entry name" value="Lipid_A_modif_metabolic_enz"/>
</dbReference>
<comment type="similarity">
    <text evidence="1">Belongs to the 3-beta-HSD family.</text>
</comment>
<protein>
    <submittedName>
        <fullName evidence="5">Unannotated protein</fullName>
    </submittedName>
</protein>
<dbReference type="EMBL" id="CAFBPN010000006">
    <property type="protein sequence ID" value="CAB5010733.1"/>
    <property type="molecule type" value="Genomic_DNA"/>
</dbReference>
<gene>
    <name evidence="4" type="ORF">UFOPK4098_00269</name>
    <name evidence="5" type="ORF">UFOPK4347_00857</name>
</gene>
<dbReference type="SUPFAM" id="SSF51735">
    <property type="entry name" value="NAD(P)-binding Rossmann-fold domains"/>
    <property type="match status" value="1"/>
</dbReference>
<reference evidence="5" key="1">
    <citation type="submission" date="2020-05" db="EMBL/GenBank/DDBJ databases">
        <authorList>
            <person name="Chiriac C."/>
            <person name="Salcher M."/>
            <person name="Ghai R."/>
            <person name="Kavagutti S V."/>
        </authorList>
    </citation>
    <scope>NUCLEOTIDE SEQUENCE</scope>
</reference>
<evidence type="ECO:0000313" key="5">
    <source>
        <dbReference type="EMBL" id="CAB5065082.1"/>
    </source>
</evidence>
<dbReference type="Pfam" id="PF01073">
    <property type="entry name" value="3Beta_HSD"/>
    <property type="match status" value="1"/>
</dbReference>
<dbReference type="AlphaFoldDB" id="A0A6J7UIE0"/>
<sequence length="334" mass="35513">MKVLVTGAGSLLMREVAVALATRGEEVVCMQRRTAHFPAGVRIHQELGDISSLDAVTKAMTGCDVVVHGAARVGVLGTWNEFYNTNVVGTQNILSAARSLGVARIAHVSTPSVAHVGHSLVGAVATPAVTGHKRAFYAESKAVAEIEALNANNHSCAVVAIRPHLVWGPGDTQLVGRIVQRAEANRLAMVGSGDALIDSTYISNAVSALVAAVDAVQVGASCAGKAYVIANGEPRTVRELMQKICDAAGVPFRPKKVPLSVALAVGSLVERIWPRIGKGEPPLTRFVAEQLGTAHWFDPRPAAQDLRWSPTVTLDEGFRELHRWFLEQPKPPTQ</sequence>
<organism evidence="5">
    <name type="scientific">freshwater metagenome</name>
    <dbReference type="NCBI Taxonomy" id="449393"/>
    <lineage>
        <taxon>unclassified sequences</taxon>
        <taxon>metagenomes</taxon>
        <taxon>ecological metagenomes</taxon>
    </lineage>
</organism>
<proteinExistence type="inferred from homology"/>
<accession>A0A6J7UIE0</accession>
<feature type="domain" description="3-beta hydroxysteroid dehydrogenase/isomerase" evidence="3">
    <location>
        <begin position="47"/>
        <end position="251"/>
    </location>
</feature>
<evidence type="ECO:0000256" key="2">
    <source>
        <dbReference type="ARBA" id="ARBA00023002"/>
    </source>
</evidence>
<dbReference type="PANTHER" id="PTHR43245">
    <property type="entry name" value="BIFUNCTIONAL POLYMYXIN RESISTANCE PROTEIN ARNA"/>
    <property type="match status" value="1"/>
</dbReference>
<evidence type="ECO:0000313" key="4">
    <source>
        <dbReference type="EMBL" id="CAB5010733.1"/>
    </source>
</evidence>
<dbReference type="InterPro" id="IPR002225">
    <property type="entry name" value="3Beta_OHSteriod_DH/Estase"/>
</dbReference>
<dbReference type="GO" id="GO:0006694">
    <property type="term" value="P:steroid biosynthetic process"/>
    <property type="evidence" value="ECO:0007669"/>
    <property type="project" value="InterPro"/>
</dbReference>
<dbReference type="EMBL" id="CAFBQU010000018">
    <property type="protein sequence ID" value="CAB5065082.1"/>
    <property type="molecule type" value="Genomic_DNA"/>
</dbReference>
<dbReference type="Gene3D" id="3.40.50.720">
    <property type="entry name" value="NAD(P)-binding Rossmann-like Domain"/>
    <property type="match status" value="1"/>
</dbReference>
<dbReference type="InterPro" id="IPR036291">
    <property type="entry name" value="NAD(P)-bd_dom_sf"/>
</dbReference>